<reference evidence="1" key="1">
    <citation type="submission" date="2012-11" db="EMBL/GenBank/DDBJ databases">
        <title>Permanent draft genomes of Rhodopirellula europaea strain SH398 and 6C.</title>
        <authorList>
            <person name="Richter M."/>
            <person name="Richter-Heitmann T."/>
            <person name="Frank C."/>
            <person name="Harder J."/>
            <person name="Glockner F.O."/>
        </authorList>
    </citation>
    <scope>NUCLEOTIDE SEQUENCE</scope>
    <source>
        <strain evidence="1">6C</strain>
    </source>
</reference>
<evidence type="ECO:0000313" key="2">
    <source>
        <dbReference type="Proteomes" id="UP000011529"/>
    </source>
</evidence>
<name>M2B9I1_9BACT</name>
<dbReference type="EMBL" id="ANMO01000048">
    <property type="protein sequence ID" value="EMB18358.1"/>
    <property type="molecule type" value="Genomic_DNA"/>
</dbReference>
<proteinExistence type="predicted"/>
<dbReference type="PATRIC" id="fig|1263867.3.peg.984"/>
<dbReference type="AlphaFoldDB" id="M2B9I1"/>
<keyword evidence="2" id="KW-1185">Reference proteome</keyword>
<sequence length="58" mass="6515">MGTSGQILRPDSINAPYAWSPNFLWRTDAPATASVEANKCLEMASHMIRNRGMCWFVN</sequence>
<gene>
    <name evidence="1" type="ORF">RE6C_00922</name>
</gene>
<evidence type="ECO:0000313" key="1">
    <source>
        <dbReference type="EMBL" id="EMB18358.1"/>
    </source>
</evidence>
<reference evidence="1" key="2">
    <citation type="journal article" date="2013" name="Mar. Genomics">
        <title>Expression of sulfatases in Rhodopirellula baltica and the diversity of sulfatases in the genus Rhodopirellula.</title>
        <authorList>
            <person name="Wegner C.E."/>
            <person name="Richter-Heitmann T."/>
            <person name="Klindworth A."/>
            <person name="Klockow C."/>
            <person name="Richter M."/>
            <person name="Achstetter T."/>
            <person name="Glockner F.O."/>
            <person name="Harder J."/>
        </authorList>
    </citation>
    <scope>NUCLEOTIDE SEQUENCE [LARGE SCALE GENOMIC DNA]</scope>
    <source>
        <strain evidence="1">6C</strain>
    </source>
</reference>
<protein>
    <submittedName>
        <fullName evidence="1">Uncharacterized protein</fullName>
    </submittedName>
</protein>
<organism evidence="1 2">
    <name type="scientific">Rhodopirellula europaea 6C</name>
    <dbReference type="NCBI Taxonomy" id="1263867"/>
    <lineage>
        <taxon>Bacteria</taxon>
        <taxon>Pseudomonadati</taxon>
        <taxon>Planctomycetota</taxon>
        <taxon>Planctomycetia</taxon>
        <taxon>Pirellulales</taxon>
        <taxon>Pirellulaceae</taxon>
        <taxon>Rhodopirellula</taxon>
    </lineage>
</organism>
<comment type="caution">
    <text evidence="1">The sequence shown here is derived from an EMBL/GenBank/DDBJ whole genome shotgun (WGS) entry which is preliminary data.</text>
</comment>
<accession>M2B9I1</accession>
<dbReference type="Proteomes" id="UP000011529">
    <property type="component" value="Unassembled WGS sequence"/>
</dbReference>